<protein>
    <submittedName>
        <fullName evidence="2">Uncharacterized protein</fullName>
    </submittedName>
</protein>
<keyword evidence="3" id="KW-1185">Reference proteome</keyword>
<organism evidence="2 3">
    <name type="scientific">Sesamum alatum</name>
    <dbReference type="NCBI Taxonomy" id="300844"/>
    <lineage>
        <taxon>Eukaryota</taxon>
        <taxon>Viridiplantae</taxon>
        <taxon>Streptophyta</taxon>
        <taxon>Embryophyta</taxon>
        <taxon>Tracheophyta</taxon>
        <taxon>Spermatophyta</taxon>
        <taxon>Magnoliopsida</taxon>
        <taxon>eudicotyledons</taxon>
        <taxon>Gunneridae</taxon>
        <taxon>Pentapetalae</taxon>
        <taxon>asterids</taxon>
        <taxon>lamiids</taxon>
        <taxon>Lamiales</taxon>
        <taxon>Pedaliaceae</taxon>
        <taxon>Sesamum</taxon>
    </lineage>
</organism>
<gene>
    <name evidence="2" type="ORF">Salat_2968800</name>
</gene>
<dbReference type="Proteomes" id="UP001293254">
    <property type="component" value="Unassembled WGS sequence"/>
</dbReference>
<evidence type="ECO:0000313" key="3">
    <source>
        <dbReference type="Proteomes" id="UP001293254"/>
    </source>
</evidence>
<name>A0AAE1XI60_9LAMI</name>
<evidence type="ECO:0000313" key="2">
    <source>
        <dbReference type="EMBL" id="KAK4412179.1"/>
    </source>
</evidence>
<proteinExistence type="predicted"/>
<dbReference type="EMBL" id="JACGWO010000020">
    <property type="protein sequence ID" value="KAK4412179.1"/>
    <property type="molecule type" value="Genomic_DNA"/>
</dbReference>
<reference evidence="2" key="2">
    <citation type="journal article" date="2024" name="Plant">
        <title>Genomic evolution and insights into agronomic trait innovations of Sesamum species.</title>
        <authorList>
            <person name="Miao H."/>
            <person name="Wang L."/>
            <person name="Qu L."/>
            <person name="Liu H."/>
            <person name="Sun Y."/>
            <person name="Le M."/>
            <person name="Wang Q."/>
            <person name="Wei S."/>
            <person name="Zheng Y."/>
            <person name="Lin W."/>
            <person name="Duan Y."/>
            <person name="Cao H."/>
            <person name="Xiong S."/>
            <person name="Wang X."/>
            <person name="Wei L."/>
            <person name="Li C."/>
            <person name="Ma Q."/>
            <person name="Ju M."/>
            <person name="Zhao R."/>
            <person name="Li G."/>
            <person name="Mu C."/>
            <person name="Tian Q."/>
            <person name="Mei H."/>
            <person name="Zhang T."/>
            <person name="Gao T."/>
            <person name="Zhang H."/>
        </authorList>
    </citation>
    <scope>NUCLEOTIDE SEQUENCE</scope>
    <source>
        <strain evidence="2">3651</strain>
    </source>
</reference>
<accession>A0AAE1XI60</accession>
<comment type="caution">
    <text evidence="2">The sequence shown here is derived from an EMBL/GenBank/DDBJ whole genome shotgun (WGS) entry which is preliminary data.</text>
</comment>
<evidence type="ECO:0000256" key="1">
    <source>
        <dbReference type="SAM" id="MobiDB-lite"/>
    </source>
</evidence>
<feature type="region of interest" description="Disordered" evidence="1">
    <location>
        <begin position="1"/>
        <end position="23"/>
    </location>
</feature>
<reference evidence="2" key="1">
    <citation type="submission" date="2020-06" db="EMBL/GenBank/DDBJ databases">
        <authorList>
            <person name="Li T."/>
            <person name="Hu X."/>
            <person name="Zhang T."/>
            <person name="Song X."/>
            <person name="Zhang H."/>
            <person name="Dai N."/>
            <person name="Sheng W."/>
            <person name="Hou X."/>
            <person name="Wei L."/>
        </authorList>
    </citation>
    <scope>NUCLEOTIDE SEQUENCE</scope>
    <source>
        <strain evidence="2">3651</strain>
        <tissue evidence="2">Leaf</tissue>
    </source>
</reference>
<dbReference type="AlphaFoldDB" id="A0AAE1XI60"/>
<sequence>MRFAKLGQTKPSDPTGLGMRRPLLRKETGERKSYAIDRPLFLILFEVGQIENEMHKINRGRVPLFFCLRAARPTEVPKAFGAYTYLIRRPKKGLSVAPLESKPFEAPVVVAVGRAFVLIAPDSDLYDLRVLALGRSAGSFPVVLFPPRERRAEEVCPARRGSVESLSRYGTCAPFLRVPRPVHWAVGLPSTCPLPLPPAKRAERSLSLLCSLLGPSHCSSHKLWQLQLATTGACPARPEWAQPSASIRIMLGVLSLLPDLERYYKSSVPDSIAAAIWFTGTTKKSHAYVTLTDGLIILDHEDPSRASGFHSHHHIDDKSPRALP</sequence>